<dbReference type="GO" id="GO:0031267">
    <property type="term" value="F:small GTPase binding"/>
    <property type="evidence" value="ECO:0007669"/>
    <property type="project" value="TreeGrafter"/>
</dbReference>
<dbReference type="GO" id="GO:0005096">
    <property type="term" value="F:GTPase activator activity"/>
    <property type="evidence" value="ECO:0007669"/>
    <property type="project" value="TreeGrafter"/>
</dbReference>
<dbReference type="InterPro" id="IPR035969">
    <property type="entry name" value="Rab-GAP_TBC_sf"/>
</dbReference>
<sequence>MESEVIETPSEVKKVDRFGFYEEDTGRKPAFDVKLENQRLHKWLFMLKNWEKFCKESPDVLKRRVRKGIPDAVRGRVWSIFLSADVCSDIYHCGYENLLSSHPTLEENEFTRKGGVIDRDINRTYPNHEDYEESGMGQDTLKRVLFAFADHDKEVKYTQGMNYIVGVLLNYMTEEESYWALCQLMENSPFLMSKWFNQELTMVHTSHYQMSKLLAKYIPELDSYLTELSITPAMYCTEWFMCVYTRSFPYDVVVRVWDIFLSEGWVIVYQVALALLELFKKDILGKDFEDAYAVISGINRSPDLPSADVIIDTALRFNVTAEELEGYRREFARMSMKKISFS</sequence>
<evidence type="ECO:0000313" key="2">
    <source>
        <dbReference type="EMBL" id="OAO12089.1"/>
    </source>
</evidence>
<dbReference type="PANTHER" id="PTHR47219:SF9">
    <property type="entry name" value="GTPASE ACTIVATING PROTEIN AND CENTROSOME-ASSOCIATED, ISOFORM B"/>
    <property type="match status" value="1"/>
</dbReference>
<dbReference type="InterPro" id="IPR050302">
    <property type="entry name" value="Rab_GAP_TBC_domain"/>
</dbReference>
<dbReference type="Pfam" id="PF00566">
    <property type="entry name" value="RabGAP-TBC"/>
    <property type="match status" value="1"/>
</dbReference>
<organism evidence="2 3">
    <name type="scientific">Blastocystis sp. subtype 1 (strain ATCC 50177 / NandII)</name>
    <dbReference type="NCBI Taxonomy" id="478820"/>
    <lineage>
        <taxon>Eukaryota</taxon>
        <taxon>Sar</taxon>
        <taxon>Stramenopiles</taxon>
        <taxon>Bigyra</taxon>
        <taxon>Opalozoa</taxon>
        <taxon>Opalinata</taxon>
        <taxon>Blastocystidae</taxon>
        <taxon>Blastocystis</taxon>
    </lineage>
</organism>
<evidence type="ECO:0000259" key="1">
    <source>
        <dbReference type="PROSITE" id="PS50086"/>
    </source>
</evidence>
<dbReference type="Gene3D" id="1.10.10.750">
    <property type="entry name" value="Ypt/Rab-GAP domain of gyp1p, domain 1"/>
    <property type="match status" value="1"/>
</dbReference>
<accession>A0A196S7X3</accession>
<dbReference type="PROSITE" id="PS50086">
    <property type="entry name" value="TBC_RABGAP"/>
    <property type="match status" value="1"/>
</dbReference>
<dbReference type="SUPFAM" id="SSF47923">
    <property type="entry name" value="Ypt/Rab-GAP domain of gyp1p"/>
    <property type="match status" value="2"/>
</dbReference>
<name>A0A196S7X3_BLAHN</name>
<gene>
    <name evidence="2" type="ORF">AV274_6223</name>
</gene>
<evidence type="ECO:0000313" key="3">
    <source>
        <dbReference type="Proteomes" id="UP000078348"/>
    </source>
</evidence>
<dbReference type="Gene3D" id="1.10.472.80">
    <property type="entry name" value="Ypt/Rab-GAP domain of gyp1p, domain 3"/>
    <property type="match status" value="1"/>
</dbReference>
<keyword evidence="3" id="KW-1185">Reference proteome</keyword>
<dbReference type="OrthoDB" id="294251at2759"/>
<protein>
    <submittedName>
        <fullName evidence="2">Rab-like GTPase activating protein</fullName>
    </submittedName>
</protein>
<proteinExistence type="predicted"/>
<dbReference type="InterPro" id="IPR000195">
    <property type="entry name" value="Rab-GAP-TBC_dom"/>
</dbReference>
<dbReference type="AlphaFoldDB" id="A0A196S7X3"/>
<comment type="caution">
    <text evidence="2">The sequence shown here is derived from an EMBL/GenBank/DDBJ whole genome shotgun (WGS) entry which is preliminary data.</text>
</comment>
<dbReference type="Gene3D" id="1.10.8.270">
    <property type="entry name" value="putative rabgap domain of human tbc1 domain family member 14 like domains"/>
    <property type="match status" value="1"/>
</dbReference>
<dbReference type="PANTHER" id="PTHR47219">
    <property type="entry name" value="RAB GTPASE-ACTIVATING PROTEIN 1-LIKE"/>
    <property type="match status" value="1"/>
</dbReference>
<dbReference type="FunFam" id="1.10.10.750:FF:000001">
    <property type="entry name" value="TBC1 domain family member 10A"/>
    <property type="match status" value="1"/>
</dbReference>
<dbReference type="FunFam" id="1.10.8.270:FF:000016">
    <property type="entry name" value="TBC1 domain family member 2A"/>
    <property type="match status" value="1"/>
</dbReference>
<dbReference type="SMART" id="SM00164">
    <property type="entry name" value="TBC"/>
    <property type="match status" value="1"/>
</dbReference>
<reference evidence="2 3" key="1">
    <citation type="submission" date="2016-05" db="EMBL/GenBank/DDBJ databases">
        <title>Nuclear genome of Blastocystis sp. subtype 1 NandII.</title>
        <authorList>
            <person name="Gentekaki E."/>
            <person name="Curtis B."/>
            <person name="Stairs C."/>
            <person name="Eme L."/>
            <person name="Herman E."/>
            <person name="Klimes V."/>
            <person name="Arias M.C."/>
            <person name="Elias M."/>
            <person name="Hilliou F."/>
            <person name="Klute M."/>
            <person name="Malik S.-B."/>
            <person name="Pightling A."/>
            <person name="Rachubinski R."/>
            <person name="Salas D."/>
            <person name="Schlacht A."/>
            <person name="Suga H."/>
            <person name="Archibald J."/>
            <person name="Ball S.G."/>
            <person name="Clark G."/>
            <person name="Dacks J."/>
            <person name="Van Der Giezen M."/>
            <person name="Tsaousis A."/>
            <person name="Roger A."/>
        </authorList>
    </citation>
    <scope>NUCLEOTIDE SEQUENCE [LARGE SCALE GENOMIC DNA]</scope>
    <source>
        <strain evidence="3">ATCC 50177 / NandII</strain>
    </source>
</reference>
<dbReference type="STRING" id="478820.A0A196S7X3"/>
<feature type="domain" description="Rab-GAP TBC" evidence="1">
    <location>
        <begin position="68"/>
        <end position="264"/>
    </location>
</feature>
<dbReference type="Proteomes" id="UP000078348">
    <property type="component" value="Unassembled WGS sequence"/>
</dbReference>
<dbReference type="EMBL" id="LXWW01000563">
    <property type="protein sequence ID" value="OAO12089.1"/>
    <property type="molecule type" value="Genomic_DNA"/>
</dbReference>